<keyword evidence="2" id="KW-1185">Reference proteome</keyword>
<name>A0ABV8UQQ3_9PROT</name>
<protein>
    <submittedName>
        <fullName evidence="1">Uncharacterized protein</fullName>
    </submittedName>
</protein>
<dbReference type="EMBL" id="JBHSCW010000010">
    <property type="protein sequence ID" value="MFC4353081.1"/>
    <property type="molecule type" value="Genomic_DNA"/>
</dbReference>
<comment type="caution">
    <text evidence="1">The sequence shown here is derived from an EMBL/GenBank/DDBJ whole genome shotgun (WGS) entry which is preliminary data.</text>
</comment>
<evidence type="ECO:0000313" key="1">
    <source>
        <dbReference type="EMBL" id="MFC4353081.1"/>
    </source>
</evidence>
<dbReference type="Proteomes" id="UP001595799">
    <property type="component" value="Unassembled WGS sequence"/>
</dbReference>
<sequence>MYLAKISAEVGYEIPAEDLVTLIKLNPPLRLTAFSSLSRRNHPNAEFYQIKKMFKDNVFVDDFSIILIAKFCIHSRFRADRRLKREMRELINLFETIGTEYSIYAALIIGSKFLDPDELTSLLESSFDWWKDSYWLGRTVGGTTPICNTNAPSSTTFLDLLRKAENRAAWDVYKFHHQLQTDKTKALHLYKYALSKNHSYPQGIIHPKALIIKSLSQNARFQSEVREIIASHPALRSDPFYRAWGL</sequence>
<gene>
    <name evidence="1" type="ORF">ACFOW6_16145</name>
</gene>
<accession>A0ABV8UQQ3</accession>
<reference evidence="2" key="1">
    <citation type="journal article" date="2019" name="Int. J. Syst. Evol. Microbiol.">
        <title>The Global Catalogue of Microorganisms (GCM) 10K type strain sequencing project: providing services to taxonomists for standard genome sequencing and annotation.</title>
        <authorList>
            <consortium name="The Broad Institute Genomics Platform"/>
            <consortium name="The Broad Institute Genome Sequencing Center for Infectious Disease"/>
            <person name="Wu L."/>
            <person name="Ma J."/>
        </authorList>
    </citation>
    <scope>NUCLEOTIDE SEQUENCE [LARGE SCALE GENOMIC DNA]</scope>
    <source>
        <strain evidence="2">CECT 8472</strain>
    </source>
</reference>
<dbReference type="RefSeq" id="WP_382423455.1">
    <property type="nucleotide sequence ID" value="NZ_JBHSCW010000010.1"/>
</dbReference>
<organism evidence="1 2">
    <name type="scientific">Fodinicurvata halophila</name>
    <dbReference type="NCBI Taxonomy" id="1419723"/>
    <lineage>
        <taxon>Bacteria</taxon>
        <taxon>Pseudomonadati</taxon>
        <taxon>Pseudomonadota</taxon>
        <taxon>Alphaproteobacteria</taxon>
        <taxon>Rhodospirillales</taxon>
        <taxon>Rhodovibrionaceae</taxon>
        <taxon>Fodinicurvata</taxon>
    </lineage>
</organism>
<proteinExistence type="predicted"/>
<evidence type="ECO:0000313" key="2">
    <source>
        <dbReference type="Proteomes" id="UP001595799"/>
    </source>
</evidence>